<dbReference type="SUPFAM" id="SSF53335">
    <property type="entry name" value="S-adenosyl-L-methionine-dependent methyltransferases"/>
    <property type="match status" value="1"/>
</dbReference>
<dbReference type="InterPro" id="IPR038375">
    <property type="entry name" value="NDUFAF7_sf"/>
</dbReference>
<dbReference type="Gene3D" id="3.40.50.12710">
    <property type="match status" value="1"/>
</dbReference>
<dbReference type="PANTHER" id="PTHR12049">
    <property type="entry name" value="PROTEIN ARGININE METHYLTRANSFERASE NDUFAF7, MITOCHONDRIAL"/>
    <property type="match status" value="1"/>
</dbReference>
<dbReference type="KEGG" id="lcc:B488_12410"/>
<organism evidence="3 4">
    <name type="scientific">Liberibacter crescens (strain BT-1)</name>
    <dbReference type="NCBI Taxonomy" id="1215343"/>
    <lineage>
        <taxon>Bacteria</taxon>
        <taxon>Pseudomonadati</taxon>
        <taxon>Pseudomonadota</taxon>
        <taxon>Alphaproteobacteria</taxon>
        <taxon>Hyphomicrobiales</taxon>
        <taxon>Rhizobiaceae</taxon>
        <taxon>Liberibacter</taxon>
    </lineage>
</organism>
<proteinExistence type="predicted"/>
<dbReference type="PANTHER" id="PTHR12049:SF7">
    <property type="entry name" value="PROTEIN ARGININE METHYLTRANSFERASE NDUFAF7, MITOCHONDRIAL"/>
    <property type="match status" value="1"/>
</dbReference>
<protein>
    <submittedName>
        <fullName evidence="3">Uncharacterized protein</fullName>
    </submittedName>
</protein>
<evidence type="ECO:0000256" key="2">
    <source>
        <dbReference type="ARBA" id="ARBA00022679"/>
    </source>
</evidence>
<dbReference type="EMBL" id="CP003789">
    <property type="protein sequence ID" value="AGA65233.1"/>
    <property type="molecule type" value="Genomic_DNA"/>
</dbReference>
<dbReference type="AlphaFoldDB" id="L0EX47"/>
<reference evidence="3 4" key="1">
    <citation type="journal article" date="2012" name="Stand. Genomic Sci.">
        <title>Complete genome sequence of Liberibacter crescens BT-1.</title>
        <authorList>
            <person name="Leonard M.T."/>
            <person name="Fagen J.R."/>
            <person name="Davis-Richardson A.G."/>
            <person name="Davis M.J."/>
            <person name="Triplett E.W."/>
        </authorList>
    </citation>
    <scope>NUCLEOTIDE SEQUENCE [LARGE SCALE GENOMIC DNA]</scope>
    <source>
        <strain evidence="3 4">BT-1</strain>
    </source>
</reference>
<evidence type="ECO:0000256" key="1">
    <source>
        <dbReference type="ARBA" id="ARBA00022603"/>
    </source>
</evidence>
<sequence>MGYNGYGIIFSYDDYWSFGCFSSNIISKIGCMLVSPLTKKIKGLIQDSGPIAIDKFFSLCLSDPEYGYYNICEPFGPTGDFITAPEISQLFGEMIAVFLVYSWQSHGRPDSVRLVELGPGRGTMMSDILRVIVKLEPALFNLLSVHLIEMSKRLIAIQKKVLSKYLSKIHWHNSVDYVPSGFVLLVANEFFDSIPIKQFVLTEKGIYERMVGLNNDNGLAFCLDNQEANCAILPDKKKWPLGKIFETSLIRQIVIKAIAQRLLCGGGVAVIIDYGHIVSGFGDTLQAVKEHRYDSPLAHPGEADLTSHVDFQQLAEIASNFDIQVHDCITQERFLRGLGIWQRANVLARNTNKKRTVFEEVERLTGIQNRNMGQLFKVLMISSPKVEPMPLI</sequence>
<name>L0EX47_LIBCB</name>
<dbReference type="GO" id="GO:0035243">
    <property type="term" value="F:protein-arginine omega-N symmetric methyltransferase activity"/>
    <property type="evidence" value="ECO:0007669"/>
    <property type="project" value="TreeGrafter"/>
</dbReference>
<evidence type="ECO:0000313" key="3">
    <source>
        <dbReference type="EMBL" id="AGA65233.1"/>
    </source>
</evidence>
<dbReference type="GO" id="GO:0032259">
    <property type="term" value="P:methylation"/>
    <property type="evidence" value="ECO:0007669"/>
    <property type="project" value="UniProtKB-KW"/>
</dbReference>
<gene>
    <name evidence="3" type="ordered locus">B488_12410</name>
</gene>
<accession>L0EX47</accession>
<dbReference type="eggNOG" id="COG1565">
    <property type="taxonomic scope" value="Bacteria"/>
</dbReference>
<dbReference type="Pfam" id="PF02636">
    <property type="entry name" value="Methyltransf_28"/>
    <property type="match status" value="1"/>
</dbReference>
<dbReference type="InterPro" id="IPR029063">
    <property type="entry name" value="SAM-dependent_MTases_sf"/>
</dbReference>
<keyword evidence="1" id="KW-0489">Methyltransferase</keyword>
<dbReference type="STRING" id="1215343.B488_12410"/>
<dbReference type="HOGENOM" id="CLU_024840_3_0_5"/>
<dbReference type="InterPro" id="IPR003788">
    <property type="entry name" value="NDUFAF7"/>
</dbReference>
<keyword evidence="2" id="KW-0808">Transferase</keyword>
<evidence type="ECO:0000313" key="4">
    <source>
        <dbReference type="Proteomes" id="UP000010799"/>
    </source>
</evidence>
<keyword evidence="4" id="KW-1185">Reference proteome</keyword>
<dbReference type="Proteomes" id="UP000010799">
    <property type="component" value="Chromosome"/>
</dbReference>